<dbReference type="Gene3D" id="3.10.105.10">
    <property type="entry name" value="Dipeptide-binding Protein, Domain 3"/>
    <property type="match status" value="1"/>
</dbReference>
<evidence type="ECO:0000313" key="4">
    <source>
        <dbReference type="Proteomes" id="UP001597229"/>
    </source>
</evidence>
<dbReference type="PANTHER" id="PTHR30290">
    <property type="entry name" value="PERIPLASMIC BINDING COMPONENT OF ABC TRANSPORTER"/>
    <property type="match status" value="1"/>
</dbReference>
<dbReference type="InterPro" id="IPR030678">
    <property type="entry name" value="Peptide/Ni-bd"/>
</dbReference>
<feature type="chain" id="PRO_5045379264" evidence="1">
    <location>
        <begin position="29"/>
        <end position="549"/>
    </location>
</feature>
<dbReference type="CDD" id="cd00995">
    <property type="entry name" value="PBP2_NikA_DppA_OppA_like"/>
    <property type="match status" value="1"/>
</dbReference>
<dbReference type="Pfam" id="PF00496">
    <property type="entry name" value="SBP_bac_5"/>
    <property type="match status" value="1"/>
</dbReference>
<feature type="signal peptide" evidence="1">
    <location>
        <begin position="1"/>
        <end position="28"/>
    </location>
</feature>
<dbReference type="InterPro" id="IPR000914">
    <property type="entry name" value="SBP_5_dom"/>
</dbReference>
<keyword evidence="1" id="KW-0732">Signal</keyword>
<dbReference type="PIRSF" id="PIRSF002741">
    <property type="entry name" value="MppA"/>
    <property type="match status" value="1"/>
</dbReference>
<dbReference type="SUPFAM" id="SSF53850">
    <property type="entry name" value="Periplasmic binding protein-like II"/>
    <property type="match status" value="1"/>
</dbReference>
<feature type="domain" description="Solute-binding protein family 5" evidence="2">
    <location>
        <begin position="102"/>
        <end position="464"/>
    </location>
</feature>
<dbReference type="Gene3D" id="3.90.76.10">
    <property type="entry name" value="Dipeptide-binding Protein, Domain 1"/>
    <property type="match status" value="1"/>
</dbReference>
<dbReference type="InterPro" id="IPR039424">
    <property type="entry name" value="SBP_5"/>
</dbReference>
<name>A0ABW3VVY7_9ACTN</name>
<keyword evidence="4" id="KW-1185">Reference proteome</keyword>
<gene>
    <name evidence="3" type="ORF">ACFQ3F_03495</name>
</gene>
<dbReference type="Gene3D" id="3.40.190.10">
    <property type="entry name" value="Periplasmic binding protein-like II"/>
    <property type="match status" value="1"/>
</dbReference>
<protein>
    <submittedName>
        <fullName evidence="3">ABC transporter substrate-binding protein</fullName>
    </submittedName>
</protein>
<dbReference type="Proteomes" id="UP001597229">
    <property type="component" value="Unassembled WGS sequence"/>
</dbReference>
<dbReference type="PROSITE" id="PS51257">
    <property type="entry name" value="PROKAR_LIPOPROTEIN"/>
    <property type="match status" value="1"/>
</dbReference>
<sequence length="549" mass="58992">MTSIFMRAGRPRTAGFAAMFIASAVVLAGCSGGGGGGDHDQVNAGDLVSKLPAAKGEVDVLKWNLPGEPETLDPANTVYYPSGTVVRNLCDSLITANPDFTLKPNLATFEVKSPTQIVYTINKDAKFWDGSPVTAEDVAYTLNRVRDPKYVLSFIMINVKSVDVTGVDEVTVNFATPDELFANEMQNIGIIQKAYTEKQGDKFGTAAGGVMCSGPYKLGKWSPGNSLTMTRNDDYWNKDVRPLAKTVKFSFIGDATALAQALDSGEIDGSYEVPASAIPVLKKSSAGRLVFGPSTQGVNINITTPDGVTADPQVRQAFQHALDRDAIAKVVYHGAATANFTAVTPATWPKAETDIYQAGYDEIAAARKYDLEAAKKLVEASDYDGTPIVMAVQAGDETISRVAQLVQQQAKSVGLTVEIRSLQPLVFTEAGYDATKRKGIDMMLQSNFNATADPLEPMGFTYLPGQPYNYTEFDNPAVTKLLTDARQSFDAKERAKMVVEAQVIIEQDASAIPVVSTNTTTFLNNRLTGAVTSFAYWSLASMTYIGSAN</sequence>
<reference evidence="4" key="1">
    <citation type="journal article" date="2019" name="Int. J. Syst. Evol. Microbiol.">
        <title>The Global Catalogue of Microorganisms (GCM) 10K type strain sequencing project: providing services to taxonomists for standard genome sequencing and annotation.</title>
        <authorList>
            <consortium name="The Broad Institute Genomics Platform"/>
            <consortium name="The Broad Institute Genome Sequencing Center for Infectious Disease"/>
            <person name="Wu L."/>
            <person name="Ma J."/>
        </authorList>
    </citation>
    <scope>NUCLEOTIDE SEQUENCE [LARGE SCALE GENOMIC DNA]</scope>
    <source>
        <strain evidence="4">CCUG 52478</strain>
    </source>
</reference>
<organism evidence="3 4">
    <name type="scientific">Nocardioides ginsengisoli</name>
    <dbReference type="NCBI Taxonomy" id="363868"/>
    <lineage>
        <taxon>Bacteria</taxon>
        <taxon>Bacillati</taxon>
        <taxon>Actinomycetota</taxon>
        <taxon>Actinomycetes</taxon>
        <taxon>Propionibacteriales</taxon>
        <taxon>Nocardioidaceae</taxon>
        <taxon>Nocardioides</taxon>
    </lineage>
</organism>
<evidence type="ECO:0000256" key="1">
    <source>
        <dbReference type="SAM" id="SignalP"/>
    </source>
</evidence>
<accession>A0ABW3VVY7</accession>
<evidence type="ECO:0000313" key="3">
    <source>
        <dbReference type="EMBL" id="MFD1246844.1"/>
    </source>
</evidence>
<dbReference type="EMBL" id="JBHTLX010000005">
    <property type="protein sequence ID" value="MFD1246844.1"/>
    <property type="molecule type" value="Genomic_DNA"/>
</dbReference>
<evidence type="ECO:0000259" key="2">
    <source>
        <dbReference type="Pfam" id="PF00496"/>
    </source>
</evidence>
<dbReference type="RefSeq" id="WP_367917680.1">
    <property type="nucleotide sequence ID" value="NZ_BAABAC010000005.1"/>
</dbReference>
<comment type="caution">
    <text evidence="3">The sequence shown here is derived from an EMBL/GenBank/DDBJ whole genome shotgun (WGS) entry which is preliminary data.</text>
</comment>
<proteinExistence type="predicted"/>